<dbReference type="EMBL" id="LT598478">
    <property type="protein sequence ID" value="SCU80391.1"/>
    <property type="molecule type" value="Genomic_DNA"/>
</dbReference>
<sequence length="676" mass="75580">MSASGQGNLQLQRVNGLPEAYSGVTTVWLLSTLGGSRNINTIGVKKKDIISVSIPKTCEALLQNKSDYTLRSASNLLYGVTVCYGRKTDYVLADVNSVKSQLQRQLYEATRKASVLSLAKVNHSTIFDGVHEYRNLREFQEMQSVTANAHDRRRRTNAILTDDPAFDINQTRDMSFLFGNKRPQNQSASLIHQRDILDELQNGYSYETGPDAGPHDPGYNQNRNFMKHPDFSSLDADLHLDFDDVLSEVEMGSTKARSVGSHDLSDRDDFDLLFGDDKVGETNHTDLPDLDLQISDQEQDQDQESERRPRSNNGNTDWQKIATANPSKRRKVGPGSENLLKLKIDDTIGLGNDILRENSGRYCELMDSKTKATKHQPSTHIDQNRWRSVLFTDEGPAFLRLCFEQLLLTADNDESFLEDGTSSLSAVERGRQRVRSLPPSRSSSSVASAERGRRMGPADLQRVGDDNNTNSFVLPDLHEIDENAEPEDYDNGYDGMGEDFMRIDLQLPPSSFGRSSSRTEPGSRDQIEELRRMHSERRTHRNNTLGSVEDVDESSADVESAGSAAREHTQNQILDNQTRRFYDYIFERASFVGKTTRSNPPFIKKLLFEDIIPSKASVELSSVEAGEGVNPVTKKMAANAFLSVLQLASRTYVDINTLEPVSGFNSMNGTDIVISV</sequence>
<dbReference type="InterPro" id="IPR039781">
    <property type="entry name" value="Rad21/Rec8-like"/>
</dbReference>
<comment type="subcellular location">
    <subcellularLocation>
        <location evidence="1">Nucleus</location>
    </subcellularLocation>
</comment>
<accession>A0A1G4IU05</accession>
<feature type="compositionally biased region" description="Basic and acidic residues" evidence="3">
    <location>
        <begin position="521"/>
        <end position="533"/>
    </location>
</feature>
<dbReference type="CDD" id="cd21790">
    <property type="entry name" value="Rad21_Rec8_M_ScRec8p-like"/>
    <property type="match status" value="1"/>
</dbReference>
<evidence type="ECO:0000256" key="2">
    <source>
        <dbReference type="ARBA" id="ARBA00023242"/>
    </source>
</evidence>
<dbReference type="GO" id="GO:0007062">
    <property type="term" value="P:sister chromatid cohesion"/>
    <property type="evidence" value="ECO:0007669"/>
    <property type="project" value="InterPro"/>
</dbReference>
<dbReference type="Proteomes" id="UP000191144">
    <property type="component" value="Chromosome B"/>
</dbReference>
<name>A0A1G4IU05_9SACH</name>
<dbReference type="PANTHER" id="PTHR12585">
    <property type="entry name" value="SCC1 / RAD21 FAMILY MEMBER"/>
    <property type="match status" value="1"/>
</dbReference>
<feature type="compositionally biased region" description="Polar residues" evidence="3">
    <location>
        <begin position="508"/>
        <end position="520"/>
    </location>
</feature>
<dbReference type="GO" id="GO:0006302">
    <property type="term" value="P:double-strand break repair"/>
    <property type="evidence" value="ECO:0007669"/>
    <property type="project" value="TreeGrafter"/>
</dbReference>
<dbReference type="GO" id="GO:0008278">
    <property type="term" value="C:cohesin complex"/>
    <property type="evidence" value="ECO:0007669"/>
    <property type="project" value="InterPro"/>
</dbReference>
<feature type="region of interest" description="Disordered" evidence="3">
    <location>
        <begin position="421"/>
        <end position="467"/>
    </location>
</feature>
<feature type="region of interest" description="Disordered" evidence="3">
    <location>
        <begin position="282"/>
        <end position="319"/>
    </location>
</feature>
<feature type="compositionally biased region" description="Low complexity" evidence="3">
    <location>
        <begin position="435"/>
        <end position="449"/>
    </location>
</feature>
<protein>
    <submittedName>
        <fullName evidence="5">LAME_0B02916g1_1</fullName>
    </submittedName>
</protein>
<feature type="region of interest" description="Disordered" evidence="3">
    <location>
        <begin position="506"/>
        <end position="572"/>
    </location>
</feature>
<dbReference type="Pfam" id="PF04825">
    <property type="entry name" value="Rad21_Rec8_N"/>
    <property type="match status" value="1"/>
</dbReference>
<evidence type="ECO:0000313" key="6">
    <source>
        <dbReference type="Proteomes" id="UP000191144"/>
    </source>
</evidence>
<dbReference type="PANTHER" id="PTHR12585:SF51">
    <property type="entry name" value="MEIOTIC RECOMBINATION PROTEIN REC8"/>
    <property type="match status" value="1"/>
</dbReference>
<evidence type="ECO:0000256" key="1">
    <source>
        <dbReference type="ARBA" id="ARBA00004123"/>
    </source>
</evidence>
<proteinExistence type="predicted"/>
<dbReference type="GO" id="GO:0003682">
    <property type="term" value="F:chromatin binding"/>
    <property type="evidence" value="ECO:0007669"/>
    <property type="project" value="TreeGrafter"/>
</dbReference>
<dbReference type="OrthoDB" id="5427633at2759"/>
<organism evidence="5 6">
    <name type="scientific">Lachancea meyersii CBS 8951</name>
    <dbReference type="NCBI Taxonomy" id="1266667"/>
    <lineage>
        <taxon>Eukaryota</taxon>
        <taxon>Fungi</taxon>
        <taxon>Dikarya</taxon>
        <taxon>Ascomycota</taxon>
        <taxon>Saccharomycotina</taxon>
        <taxon>Saccharomycetes</taxon>
        <taxon>Saccharomycetales</taxon>
        <taxon>Saccharomycetaceae</taxon>
        <taxon>Lachancea</taxon>
    </lineage>
</organism>
<dbReference type="GO" id="GO:0005634">
    <property type="term" value="C:nucleus"/>
    <property type="evidence" value="ECO:0007669"/>
    <property type="project" value="UniProtKB-SubCell"/>
</dbReference>
<evidence type="ECO:0000313" key="5">
    <source>
        <dbReference type="EMBL" id="SCU80391.1"/>
    </source>
</evidence>
<keyword evidence="2" id="KW-0539">Nucleus</keyword>
<evidence type="ECO:0000259" key="4">
    <source>
        <dbReference type="Pfam" id="PF04825"/>
    </source>
</evidence>
<dbReference type="AlphaFoldDB" id="A0A1G4IU05"/>
<gene>
    <name evidence="5" type="ORF">LAME_0B02916G</name>
</gene>
<feature type="domain" description="Rad21/Rec8-like protein N-terminal" evidence="4">
    <location>
        <begin position="22"/>
        <end position="109"/>
    </location>
</feature>
<dbReference type="InterPro" id="IPR006910">
    <property type="entry name" value="Rad21_Rec8_N"/>
</dbReference>
<evidence type="ECO:0000256" key="3">
    <source>
        <dbReference type="SAM" id="MobiDB-lite"/>
    </source>
</evidence>
<reference evidence="6" key="1">
    <citation type="submission" date="2016-03" db="EMBL/GenBank/DDBJ databases">
        <authorList>
            <person name="Devillers Hugo."/>
        </authorList>
    </citation>
    <scope>NUCLEOTIDE SEQUENCE [LARGE SCALE GENOMIC DNA]</scope>
</reference>
<feature type="region of interest" description="Disordered" evidence="3">
    <location>
        <begin position="203"/>
        <end position="226"/>
    </location>
</feature>
<keyword evidence="6" id="KW-1185">Reference proteome</keyword>